<evidence type="ECO:0000313" key="3">
    <source>
        <dbReference type="Proteomes" id="UP001230328"/>
    </source>
</evidence>
<sequence>MPSALQLLSGAPEDADRRGLRHPGGQRSLDFSLDAEDIAAISALDENRRLGSNPATFEMGRPTLRNAAEGPAAHICGGAFRITWPYDPLALL</sequence>
<dbReference type="EMBL" id="JAUSZI010000002">
    <property type="protein sequence ID" value="MDQ1033035.1"/>
    <property type="molecule type" value="Genomic_DNA"/>
</dbReference>
<dbReference type="Proteomes" id="UP001230328">
    <property type="component" value="Unassembled WGS sequence"/>
</dbReference>
<evidence type="ECO:0000256" key="1">
    <source>
        <dbReference type="SAM" id="MobiDB-lite"/>
    </source>
</evidence>
<organism evidence="2 3">
    <name type="scientific">Streptomyces umbrinus</name>
    <dbReference type="NCBI Taxonomy" id="67370"/>
    <lineage>
        <taxon>Bacteria</taxon>
        <taxon>Bacillati</taxon>
        <taxon>Actinomycetota</taxon>
        <taxon>Actinomycetes</taxon>
        <taxon>Kitasatosporales</taxon>
        <taxon>Streptomycetaceae</taxon>
        <taxon>Streptomyces</taxon>
        <taxon>Streptomyces phaeochromogenes group</taxon>
    </lineage>
</organism>
<evidence type="ECO:0000313" key="2">
    <source>
        <dbReference type="EMBL" id="MDQ1033035.1"/>
    </source>
</evidence>
<name>A0ABU0TB39_9ACTN</name>
<accession>A0ABU0TB39</accession>
<comment type="caution">
    <text evidence="2">The sequence shown here is derived from an EMBL/GenBank/DDBJ whole genome shotgun (WGS) entry which is preliminary data.</text>
</comment>
<proteinExistence type="predicted"/>
<keyword evidence="3" id="KW-1185">Reference proteome</keyword>
<protein>
    <submittedName>
        <fullName evidence="2">Uncharacterized protein</fullName>
    </submittedName>
</protein>
<reference evidence="2 3" key="1">
    <citation type="submission" date="2023-07" db="EMBL/GenBank/DDBJ databases">
        <title>Comparative genomics of wheat-associated soil bacteria to identify genetic determinants of phenazine resistance.</title>
        <authorList>
            <person name="Mouncey N."/>
        </authorList>
    </citation>
    <scope>NUCLEOTIDE SEQUENCE [LARGE SCALE GENOMIC DNA]</scope>
    <source>
        <strain evidence="2 3">V2I4</strain>
    </source>
</reference>
<gene>
    <name evidence="2" type="ORF">QF035_010617</name>
</gene>
<feature type="region of interest" description="Disordered" evidence="1">
    <location>
        <begin position="1"/>
        <end position="28"/>
    </location>
</feature>